<evidence type="ECO:0000313" key="3">
    <source>
        <dbReference type="EMBL" id="KOF67341.1"/>
    </source>
</evidence>
<evidence type="ECO:0000256" key="2">
    <source>
        <dbReference type="SAM" id="Phobius"/>
    </source>
</evidence>
<feature type="transmembrane region" description="Helical" evidence="2">
    <location>
        <begin position="12"/>
        <end position="31"/>
    </location>
</feature>
<gene>
    <name evidence="3" type="ORF">OCBIM_22009916mg</name>
</gene>
<dbReference type="EMBL" id="KQ427158">
    <property type="protein sequence ID" value="KOF67341.1"/>
    <property type="molecule type" value="Genomic_DNA"/>
</dbReference>
<feature type="compositionally biased region" description="Low complexity" evidence="1">
    <location>
        <begin position="184"/>
        <end position="199"/>
    </location>
</feature>
<dbReference type="PANTHER" id="PTHR21579">
    <property type="entry name" value="PROTEIN TINCAR"/>
    <property type="match status" value="1"/>
</dbReference>
<sequence length="199" mass="22058">METFVKSSVLNSLWSIWYCLVVIGFQSYITYREIQRYLVLRQAQWRASLIPPAELTAQLVLVIVSILCVPLFILACIFRTGNYANDGVKLGRDHALNSNMETVFRPVHFTLIRRIWRHFCPLAQTLHLMAALCLLLPDTLITAAGVYHKHRTKESSSSGSSSSGSSNSSSSSNSSGGDDDDDNNNNNNNNNSSSSKAVE</sequence>
<keyword evidence="2" id="KW-1133">Transmembrane helix</keyword>
<dbReference type="AlphaFoldDB" id="A0A0L8FRJ9"/>
<dbReference type="PANTHER" id="PTHR21579:SF20">
    <property type="entry name" value="PROTEIN TINCAR"/>
    <property type="match status" value="1"/>
</dbReference>
<reference evidence="3" key="1">
    <citation type="submission" date="2015-07" db="EMBL/GenBank/DDBJ databases">
        <title>MeaNS - Measles Nucleotide Surveillance Program.</title>
        <authorList>
            <person name="Tran T."/>
            <person name="Druce J."/>
        </authorList>
    </citation>
    <scope>NUCLEOTIDE SEQUENCE</scope>
    <source>
        <strain evidence="3">UCB-OBI-ISO-001</strain>
        <tissue evidence="3">Gonad</tissue>
    </source>
</reference>
<feature type="region of interest" description="Disordered" evidence="1">
    <location>
        <begin position="152"/>
        <end position="199"/>
    </location>
</feature>
<evidence type="ECO:0000256" key="1">
    <source>
        <dbReference type="SAM" id="MobiDB-lite"/>
    </source>
</evidence>
<dbReference type="InterPro" id="IPR053291">
    <property type="entry name" value="Ommatidial_diff-associated"/>
</dbReference>
<protein>
    <submittedName>
        <fullName evidence="3">Uncharacterized protein</fullName>
    </submittedName>
</protein>
<feature type="transmembrane region" description="Helical" evidence="2">
    <location>
        <begin position="59"/>
        <end position="80"/>
    </location>
</feature>
<accession>A0A0L8FRJ9</accession>
<keyword evidence="2" id="KW-0812">Transmembrane</keyword>
<proteinExistence type="predicted"/>
<keyword evidence="2" id="KW-0472">Membrane</keyword>
<organism evidence="3">
    <name type="scientific">Octopus bimaculoides</name>
    <name type="common">California two-spotted octopus</name>
    <dbReference type="NCBI Taxonomy" id="37653"/>
    <lineage>
        <taxon>Eukaryota</taxon>
        <taxon>Metazoa</taxon>
        <taxon>Spiralia</taxon>
        <taxon>Lophotrochozoa</taxon>
        <taxon>Mollusca</taxon>
        <taxon>Cephalopoda</taxon>
        <taxon>Coleoidea</taxon>
        <taxon>Octopodiformes</taxon>
        <taxon>Octopoda</taxon>
        <taxon>Incirrata</taxon>
        <taxon>Octopodidae</taxon>
        <taxon>Octopus</taxon>
    </lineage>
</organism>
<dbReference type="OrthoDB" id="10033661at2759"/>
<name>A0A0L8FRJ9_OCTBM</name>
<feature type="compositionally biased region" description="Low complexity" evidence="1">
    <location>
        <begin position="155"/>
        <end position="176"/>
    </location>
</feature>